<dbReference type="OrthoDB" id="8704412at2"/>
<dbReference type="RefSeq" id="WP_123871524.1">
    <property type="nucleotide sequence ID" value="NZ_CP033931.1"/>
</dbReference>
<reference evidence="2" key="1">
    <citation type="submission" date="2018-11" db="EMBL/GenBank/DDBJ databases">
        <title>Proposal to divide the Flavobacteriaceae and reorganize its genera based on Amino Acid Identity values calculated from whole genome sequences.</title>
        <authorList>
            <person name="Nicholson A.C."/>
            <person name="Gulvik C.A."/>
            <person name="Whitney A.M."/>
            <person name="Humrighouse B.W."/>
            <person name="Bell M."/>
            <person name="Holmes B."/>
            <person name="Steigerwalt A.G."/>
            <person name="Villarma A."/>
            <person name="Sheth M."/>
            <person name="Batra D."/>
            <person name="Pryor J."/>
            <person name="Bernardet J.-F."/>
            <person name="Hugo C."/>
            <person name="Kampfer P."/>
            <person name="Newman J."/>
            <person name="McQuiston J.R."/>
        </authorList>
    </citation>
    <scope>NUCLEOTIDE SEQUENCE [LARGE SCALE GENOMIC DNA]</scope>
    <source>
        <strain evidence="2">G0229</strain>
    </source>
</reference>
<dbReference type="Proteomes" id="UP000271193">
    <property type="component" value="Chromosome"/>
</dbReference>
<dbReference type="GeneID" id="99066987"/>
<sequence length="108" mass="12348">MTTEEFVKNFYLEKQNILHSAFDNQSEYKTLVSTKIGELNLNEVQVEQLKNIISNLLTDTFYTILLGLDGSASIGGSQQSFKIYDEEEQLISESGDLESYAYEYFHGE</sequence>
<accession>A0A3G6TK06</accession>
<name>A0A3G6TK06_9FLAO</name>
<gene>
    <name evidence="1" type="ORF">EG339_19465</name>
</gene>
<proteinExistence type="predicted"/>
<dbReference type="EMBL" id="CP033932">
    <property type="protein sequence ID" value="AZB26614.1"/>
    <property type="molecule type" value="Genomic_DNA"/>
</dbReference>
<protein>
    <submittedName>
        <fullName evidence="1">Uncharacterized protein</fullName>
    </submittedName>
</protein>
<dbReference type="KEGG" id="cben:EG339_19465"/>
<keyword evidence="2" id="KW-1185">Reference proteome</keyword>
<evidence type="ECO:0000313" key="2">
    <source>
        <dbReference type="Proteomes" id="UP000271193"/>
    </source>
</evidence>
<evidence type="ECO:0000313" key="1">
    <source>
        <dbReference type="EMBL" id="AZB26614.1"/>
    </source>
</evidence>
<organism evidence="1 2">
    <name type="scientific">Chryseobacterium bernardetii</name>
    <dbReference type="NCBI Taxonomy" id="1241978"/>
    <lineage>
        <taxon>Bacteria</taxon>
        <taxon>Pseudomonadati</taxon>
        <taxon>Bacteroidota</taxon>
        <taxon>Flavobacteriia</taxon>
        <taxon>Flavobacteriales</taxon>
        <taxon>Weeksellaceae</taxon>
        <taxon>Chryseobacterium group</taxon>
        <taxon>Chryseobacterium</taxon>
    </lineage>
</organism>
<dbReference type="AlphaFoldDB" id="A0A3G6TK06"/>